<evidence type="ECO:0000256" key="2">
    <source>
        <dbReference type="ARBA" id="ARBA00013017"/>
    </source>
</evidence>
<keyword evidence="6" id="KW-1015">Disulfide bond</keyword>
<dbReference type="FunFam" id="3.40.30.10:FF:000007">
    <property type="entry name" value="Thioredoxin-dependent thiol peroxidase"/>
    <property type="match status" value="1"/>
</dbReference>
<organism evidence="12">
    <name type="scientific">bioreactor metagenome</name>
    <dbReference type="NCBI Taxonomy" id="1076179"/>
    <lineage>
        <taxon>unclassified sequences</taxon>
        <taxon>metagenomes</taxon>
        <taxon>ecological metagenomes</taxon>
    </lineage>
</organism>
<dbReference type="PIRSF" id="PIRSF000239">
    <property type="entry name" value="AHPC"/>
    <property type="match status" value="1"/>
</dbReference>
<keyword evidence="7" id="KW-0676">Redox-active center</keyword>
<dbReference type="InterPro" id="IPR000866">
    <property type="entry name" value="AhpC/TSA"/>
</dbReference>
<name>A0A644UFG1_9ZZZZ</name>
<dbReference type="PANTHER" id="PTHR42801">
    <property type="entry name" value="THIOREDOXIN-DEPENDENT PEROXIDE REDUCTASE"/>
    <property type="match status" value="1"/>
</dbReference>
<gene>
    <name evidence="12" type="primary">bcp_4</name>
    <name evidence="12" type="ORF">SDC9_23531</name>
</gene>
<comment type="caution">
    <text evidence="12">The sequence shown here is derived from an EMBL/GenBank/DDBJ whole genome shotgun (WGS) entry which is preliminary data.</text>
</comment>
<evidence type="ECO:0000256" key="8">
    <source>
        <dbReference type="ARBA" id="ARBA00032824"/>
    </source>
</evidence>
<protein>
    <recommendedName>
        <fullName evidence="2">thioredoxin-dependent peroxiredoxin</fullName>
        <ecNumber evidence="2">1.11.1.24</ecNumber>
    </recommendedName>
    <alternativeName>
        <fullName evidence="8">Thioredoxin peroxidase</fullName>
    </alternativeName>
</protein>
<evidence type="ECO:0000256" key="10">
    <source>
        <dbReference type="ARBA" id="ARBA00049091"/>
    </source>
</evidence>
<evidence type="ECO:0000256" key="6">
    <source>
        <dbReference type="ARBA" id="ARBA00023157"/>
    </source>
</evidence>
<keyword evidence="5 12" id="KW-0560">Oxidoreductase</keyword>
<dbReference type="CDD" id="cd03017">
    <property type="entry name" value="PRX_BCP"/>
    <property type="match status" value="1"/>
</dbReference>
<comment type="similarity">
    <text evidence="9">Belongs to the peroxiredoxin family. BCP/PrxQ subfamily.</text>
</comment>
<dbReference type="PROSITE" id="PS51352">
    <property type="entry name" value="THIOREDOXIN_2"/>
    <property type="match status" value="1"/>
</dbReference>
<evidence type="ECO:0000256" key="9">
    <source>
        <dbReference type="ARBA" id="ARBA00038489"/>
    </source>
</evidence>
<evidence type="ECO:0000256" key="7">
    <source>
        <dbReference type="ARBA" id="ARBA00023284"/>
    </source>
</evidence>
<feature type="domain" description="Thioredoxin" evidence="11">
    <location>
        <begin position="3"/>
        <end position="155"/>
    </location>
</feature>
<evidence type="ECO:0000256" key="3">
    <source>
        <dbReference type="ARBA" id="ARBA00022559"/>
    </source>
</evidence>
<dbReference type="InterPro" id="IPR036249">
    <property type="entry name" value="Thioredoxin-like_sf"/>
</dbReference>
<evidence type="ECO:0000259" key="11">
    <source>
        <dbReference type="PROSITE" id="PS51352"/>
    </source>
</evidence>
<dbReference type="EMBL" id="VSSQ01000109">
    <property type="protein sequence ID" value="MPL77674.1"/>
    <property type="molecule type" value="Genomic_DNA"/>
</dbReference>
<proteinExistence type="inferred from homology"/>
<evidence type="ECO:0000256" key="4">
    <source>
        <dbReference type="ARBA" id="ARBA00022862"/>
    </source>
</evidence>
<dbReference type="InterPro" id="IPR050924">
    <property type="entry name" value="Peroxiredoxin_BCP/PrxQ"/>
</dbReference>
<dbReference type="Pfam" id="PF00578">
    <property type="entry name" value="AhpC-TSA"/>
    <property type="match status" value="1"/>
</dbReference>
<evidence type="ECO:0000256" key="1">
    <source>
        <dbReference type="ARBA" id="ARBA00011245"/>
    </source>
</evidence>
<dbReference type="Gene3D" id="3.40.30.10">
    <property type="entry name" value="Glutaredoxin"/>
    <property type="match status" value="1"/>
</dbReference>
<evidence type="ECO:0000256" key="5">
    <source>
        <dbReference type="ARBA" id="ARBA00023002"/>
    </source>
</evidence>
<dbReference type="GO" id="GO:0008379">
    <property type="term" value="F:thioredoxin peroxidase activity"/>
    <property type="evidence" value="ECO:0007669"/>
    <property type="project" value="TreeGrafter"/>
</dbReference>
<comment type="catalytic activity">
    <reaction evidence="10">
        <text>a hydroperoxide + [thioredoxin]-dithiol = an alcohol + [thioredoxin]-disulfide + H2O</text>
        <dbReference type="Rhea" id="RHEA:62620"/>
        <dbReference type="Rhea" id="RHEA-COMP:10698"/>
        <dbReference type="Rhea" id="RHEA-COMP:10700"/>
        <dbReference type="ChEBI" id="CHEBI:15377"/>
        <dbReference type="ChEBI" id="CHEBI:29950"/>
        <dbReference type="ChEBI" id="CHEBI:30879"/>
        <dbReference type="ChEBI" id="CHEBI:35924"/>
        <dbReference type="ChEBI" id="CHEBI:50058"/>
        <dbReference type="EC" id="1.11.1.24"/>
    </reaction>
</comment>
<reference evidence="12" key="1">
    <citation type="submission" date="2019-08" db="EMBL/GenBank/DDBJ databases">
        <authorList>
            <person name="Kucharzyk K."/>
            <person name="Murdoch R.W."/>
            <person name="Higgins S."/>
            <person name="Loffler F."/>
        </authorList>
    </citation>
    <scope>NUCLEOTIDE SEQUENCE</scope>
</reference>
<keyword evidence="4" id="KW-0049">Antioxidant</keyword>
<dbReference type="InterPro" id="IPR024706">
    <property type="entry name" value="Peroxiredoxin_AhpC-typ"/>
</dbReference>
<keyword evidence="3 12" id="KW-0575">Peroxidase</keyword>
<dbReference type="InterPro" id="IPR013766">
    <property type="entry name" value="Thioredoxin_domain"/>
</dbReference>
<dbReference type="SUPFAM" id="SSF52833">
    <property type="entry name" value="Thioredoxin-like"/>
    <property type="match status" value="1"/>
</dbReference>
<dbReference type="EC" id="1.11.1.24" evidence="2"/>
<sequence length="155" mass="17287">MALQVNDTIKPFTLFDAEGKEWTFPTDASHLTVLYFYPKDNTGGCTTEAKEFSMLLPEFERLDAQVFGISPDSAASHQKFIEKQQLAVTLLSDLDKTVIGAFGVWVQKMLYGRKYMGVLRSTFVIDSTGKILAAWDKVKVKGHASEVLQALHPLV</sequence>
<accession>A0A644UFG1</accession>
<dbReference type="GO" id="GO:0005737">
    <property type="term" value="C:cytoplasm"/>
    <property type="evidence" value="ECO:0007669"/>
    <property type="project" value="TreeGrafter"/>
</dbReference>
<evidence type="ECO:0000313" key="12">
    <source>
        <dbReference type="EMBL" id="MPL77674.1"/>
    </source>
</evidence>
<dbReference type="AlphaFoldDB" id="A0A644UFG1"/>
<dbReference type="PANTHER" id="PTHR42801:SF4">
    <property type="entry name" value="AHPC_TSA FAMILY PROTEIN"/>
    <property type="match status" value="1"/>
</dbReference>
<comment type="subunit">
    <text evidence="1">Monomer.</text>
</comment>
<dbReference type="GO" id="GO:0034599">
    <property type="term" value="P:cellular response to oxidative stress"/>
    <property type="evidence" value="ECO:0007669"/>
    <property type="project" value="TreeGrafter"/>
</dbReference>
<dbReference type="GO" id="GO:0045454">
    <property type="term" value="P:cell redox homeostasis"/>
    <property type="evidence" value="ECO:0007669"/>
    <property type="project" value="TreeGrafter"/>
</dbReference>